<keyword evidence="2" id="KW-1185">Reference proteome</keyword>
<accession>A0A9N9J1L9</accession>
<dbReference type="Proteomes" id="UP000789396">
    <property type="component" value="Unassembled WGS sequence"/>
</dbReference>
<dbReference type="EMBL" id="CAJVPZ010040757">
    <property type="protein sequence ID" value="CAG8760253.1"/>
    <property type="molecule type" value="Genomic_DNA"/>
</dbReference>
<protein>
    <submittedName>
        <fullName evidence="1">11090_t:CDS:1</fullName>
    </submittedName>
</protein>
<gene>
    <name evidence="1" type="ORF">RFULGI_LOCUS14253</name>
</gene>
<sequence length="132" mass="14754">QSTVILEDNQYNTDESILEPGALIIASSADIAPIWLSTNIKVNNYLKNLASMQPHSTNIKVNGYQKNAINLTNDDKSVLEPDALMTAISADISQENTSTCMKNKFKKRNSTPKRLHSTNIKNHQNIRNLENN</sequence>
<evidence type="ECO:0000313" key="1">
    <source>
        <dbReference type="EMBL" id="CAG8760253.1"/>
    </source>
</evidence>
<feature type="non-terminal residue" evidence="1">
    <location>
        <position position="1"/>
    </location>
</feature>
<dbReference type="AlphaFoldDB" id="A0A9N9J1L9"/>
<comment type="caution">
    <text evidence="1">The sequence shown here is derived from an EMBL/GenBank/DDBJ whole genome shotgun (WGS) entry which is preliminary data.</text>
</comment>
<reference evidence="1" key="1">
    <citation type="submission" date="2021-06" db="EMBL/GenBank/DDBJ databases">
        <authorList>
            <person name="Kallberg Y."/>
            <person name="Tangrot J."/>
            <person name="Rosling A."/>
        </authorList>
    </citation>
    <scope>NUCLEOTIDE SEQUENCE</scope>
    <source>
        <strain evidence="1">IN212</strain>
    </source>
</reference>
<proteinExistence type="predicted"/>
<organism evidence="1 2">
    <name type="scientific">Racocetra fulgida</name>
    <dbReference type="NCBI Taxonomy" id="60492"/>
    <lineage>
        <taxon>Eukaryota</taxon>
        <taxon>Fungi</taxon>
        <taxon>Fungi incertae sedis</taxon>
        <taxon>Mucoromycota</taxon>
        <taxon>Glomeromycotina</taxon>
        <taxon>Glomeromycetes</taxon>
        <taxon>Diversisporales</taxon>
        <taxon>Gigasporaceae</taxon>
        <taxon>Racocetra</taxon>
    </lineage>
</organism>
<evidence type="ECO:0000313" key="2">
    <source>
        <dbReference type="Proteomes" id="UP000789396"/>
    </source>
</evidence>
<name>A0A9N9J1L9_9GLOM</name>
<dbReference type="OrthoDB" id="10534177at2759"/>
<feature type="non-terminal residue" evidence="1">
    <location>
        <position position="132"/>
    </location>
</feature>